<dbReference type="RefSeq" id="WP_213529039.1">
    <property type="nucleotide sequence ID" value="NZ_BOVJ01000085.1"/>
</dbReference>
<evidence type="ECO:0000256" key="1">
    <source>
        <dbReference type="ARBA" id="ARBA00009820"/>
    </source>
</evidence>
<gene>
    <name evidence="2" type="ORF">PACILC2_27950</name>
</gene>
<sequence length="167" mass="18229">MRGTIYLADPDGKLTRLFKAETYVLSHVVKQGSVVYYIMGDNSDLYAYDVETREEKKLVNGAFRIEPSPDGKHLALVLKADQSDTEKSLVVADPQGNTTKVVATGTEIYGTAWSPDGNSLAYNLVSEREGGLKGLFVADMTTGKTTQIAVDLQYATDKLRWSPSGKS</sequence>
<dbReference type="EMBL" id="BOVJ01000085">
    <property type="protein sequence ID" value="GIQ64227.1"/>
    <property type="molecule type" value="Genomic_DNA"/>
</dbReference>
<proteinExistence type="inferred from homology"/>
<evidence type="ECO:0008006" key="4">
    <source>
        <dbReference type="Google" id="ProtNLM"/>
    </source>
</evidence>
<dbReference type="InterPro" id="IPR011659">
    <property type="entry name" value="WD40"/>
</dbReference>
<protein>
    <recommendedName>
        <fullName evidence="4">Dipeptidylpeptidase IV N-terminal domain-containing protein</fullName>
    </recommendedName>
</protein>
<evidence type="ECO:0000313" key="3">
    <source>
        <dbReference type="Proteomes" id="UP000680304"/>
    </source>
</evidence>
<accession>A0ABQ4N7S8</accession>
<dbReference type="PANTHER" id="PTHR36842">
    <property type="entry name" value="PROTEIN TOLB HOMOLOG"/>
    <property type="match status" value="1"/>
</dbReference>
<dbReference type="Pfam" id="PF07676">
    <property type="entry name" value="PD40"/>
    <property type="match status" value="1"/>
</dbReference>
<comment type="similarity">
    <text evidence="1">Belongs to the TolB family.</text>
</comment>
<dbReference type="PANTHER" id="PTHR36842:SF1">
    <property type="entry name" value="PROTEIN TOLB"/>
    <property type="match status" value="1"/>
</dbReference>
<organism evidence="2 3">
    <name type="scientific">Paenibacillus cisolokensis</name>
    <dbReference type="NCBI Taxonomy" id="1658519"/>
    <lineage>
        <taxon>Bacteria</taxon>
        <taxon>Bacillati</taxon>
        <taxon>Bacillota</taxon>
        <taxon>Bacilli</taxon>
        <taxon>Bacillales</taxon>
        <taxon>Paenibacillaceae</taxon>
        <taxon>Paenibacillus</taxon>
    </lineage>
</organism>
<dbReference type="Proteomes" id="UP000680304">
    <property type="component" value="Unassembled WGS sequence"/>
</dbReference>
<dbReference type="InterPro" id="IPR011042">
    <property type="entry name" value="6-blade_b-propeller_TolB-like"/>
</dbReference>
<reference evidence="2 3" key="1">
    <citation type="submission" date="2021-04" db="EMBL/GenBank/DDBJ databases">
        <title>Draft genome sequence of Paenibacillus cisolokensis, LC2-13A.</title>
        <authorList>
            <person name="Uke A."/>
            <person name="Chhe C."/>
            <person name="Baramee S."/>
            <person name="Kosugi A."/>
        </authorList>
    </citation>
    <scope>NUCLEOTIDE SEQUENCE [LARGE SCALE GENOMIC DNA]</scope>
    <source>
        <strain evidence="2 3">LC2-13A</strain>
    </source>
</reference>
<dbReference type="Gene3D" id="2.120.10.30">
    <property type="entry name" value="TolB, C-terminal domain"/>
    <property type="match status" value="1"/>
</dbReference>
<dbReference type="SUPFAM" id="SSF69304">
    <property type="entry name" value="Tricorn protease N-terminal domain"/>
    <property type="match status" value="1"/>
</dbReference>
<keyword evidence="3" id="KW-1185">Reference proteome</keyword>
<name>A0ABQ4N7S8_9BACL</name>
<evidence type="ECO:0000313" key="2">
    <source>
        <dbReference type="EMBL" id="GIQ64227.1"/>
    </source>
</evidence>
<comment type="caution">
    <text evidence="2">The sequence shown here is derived from an EMBL/GenBank/DDBJ whole genome shotgun (WGS) entry which is preliminary data.</text>
</comment>